<name>A0AAP0KD49_9MAGN</name>
<protein>
    <recommendedName>
        <fullName evidence="3">AB hydrolase-1 domain-containing protein</fullName>
    </recommendedName>
</protein>
<dbReference type="EMBL" id="JBBNAG010000003">
    <property type="protein sequence ID" value="KAK9149493.1"/>
    <property type="molecule type" value="Genomic_DNA"/>
</dbReference>
<sequence>MGVCHDTSLKERMNARLLGCGGEHDVKTTVVLAHGFGANQSLWEKLVAHLVGDDDDDDDDDDERKLSVMLFDWSFSSAIKDPSVFDPLKYSSFDAFVEDLVALLDEMKLSSVVFVGHSISAMIGCLASIKRPDLFKKLFLIGASPSYLNSEDYIGGFEMEQIEQIFTAIESNFQAWASAFAPSVVESKDPSSVDKFKESLSELRPEVALKMAKIIFCTDLRGALEEVRVPCTIVQTTNDIVVPTSVAYYMQKKMTNAPSVDVEIIEADGHFPHLTNTTTLVEILDRVLVEA</sequence>
<dbReference type="InterPro" id="IPR029058">
    <property type="entry name" value="AB_hydrolase_fold"/>
</dbReference>
<dbReference type="Pfam" id="PF00561">
    <property type="entry name" value="Abhydrolase_1"/>
    <property type="match status" value="1"/>
</dbReference>
<keyword evidence="5" id="KW-1185">Reference proteome</keyword>
<evidence type="ECO:0000313" key="4">
    <source>
        <dbReference type="EMBL" id="KAK9149493.1"/>
    </source>
</evidence>
<comment type="similarity">
    <text evidence="1">Belongs to the AB hydrolase superfamily.</text>
</comment>
<dbReference type="Proteomes" id="UP001419268">
    <property type="component" value="Unassembled WGS sequence"/>
</dbReference>
<keyword evidence="2" id="KW-0378">Hydrolase</keyword>
<dbReference type="FunFam" id="3.40.50.1820:FF:000042">
    <property type="entry name" value="probable strigolactone esterase DAD2"/>
    <property type="match status" value="1"/>
</dbReference>
<proteinExistence type="inferred from homology"/>
<dbReference type="InterPro" id="IPR000073">
    <property type="entry name" value="AB_hydrolase_1"/>
</dbReference>
<organism evidence="4 5">
    <name type="scientific">Stephania cephalantha</name>
    <dbReference type="NCBI Taxonomy" id="152367"/>
    <lineage>
        <taxon>Eukaryota</taxon>
        <taxon>Viridiplantae</taxon>
        <taxon>Streptophyta</taxon>
        <taxon>Embryophyta</taxon>
        <taxon>Tracheophyta</taxon>
        <taxon>Spermatophyta</taxon>
        <taxon>Magnoliopsida</taxon>
        <taxon>Ranunculales</taxon>
        <taxon>Menispermaceae</taxon>
        <taxon>Menispermoideae</taxon>
        <taxon>Cissampelideae</taxon>
        <taxon>Stephania</taxon>
    </lineage>
</organism>
<dbReference type="SUPFAM" id="SSF53474">
    <property type="entry name" value="alpha/beta-Hydrolases"/>
    <property type="match status" value="1"/>
</dbReference>
<comment type="caution">
    <text evidence="4">The sequence shown here is derived from an EMBL/GenBank/DDBJ whole genome shotgun (WGS) entry which is preliminary data.</text>
</comment>
<dbReference type="PANTHER" id="PTHR43039">
    <property type="entry name" value="ESTERASE-RELATED"/>
    <property type="match status" value="1"/>
</dbReference>
<evidence type="ECO:0000256" key="2">
    <source>
        <dbReference type="ARBA" id="ARBA00022801"/>
    </source>
</evidence>
<gene>
    <name evidence="4" type="ORF">Scep_008250</name>
</gene>
<evidence type="ECO:0000256" key="1">
    <source>
        <dbReference type="ARBA" id="ARBA00008645"/>
    </source>
</evidence>
<accession>A0AAP0KD49</accession>
<feature type="domain" description="AB hydrolase-1" evidence="3">
    <location>
        <begin position="29"/>
        <end position="276"/>
    </location>
</feature>
<evidence type="ECO:0000259" key="3">
    <source>
        <dbReference type="Pfam" id="PF00561"/>
    </source>
</evidence>
<reference evidence="4 5" key="1">
    <citation type="submission" date="2024-01" db="EMBL/GenBank/DDBJ databases">
        <title>Genome assemblies of Stephania.</title>
        <authorList>
            <person name="Yang L."/>
        </authorList>
    </citation>
    <scope>NUCLEOTIDE SEQUENCE [LARGE SCALE GENOMIC DNA]</scope>
    <source>
        <strain evidence="4">JXDWG</strain>
        <tissue evidence="4">Leaf</tissue>
    </source>
</reference>
<dbReference type="AlphaFoldDB" id="A0AAP0KD49"/>
<dbReference type="GO" id="GO:0016787">
    <property type="term" value="F:hydrolase activity"/>
    <property type="evidence" value="ECO:0007669"/>
    <property type="project" value="UniProtKB-KW"/>
</dbReference>
<dbReference type="Gene3D" id="3.40.50.1820">
    <property type="entry name" value="alpha/beta hydrolase"/>
    <property type="match status" value="1"/>
</dbReference>
<evidence type="ECO:0000313" key="5">
    <source>
        <dbReference type="Proteomes" id="UP001419268"/>
    </source>
</evidence>